<organism evidence="1 2">
    <name type="scientific">Rubus argutus</name>
    <name type="common">Southern blackberry</name>
    <dbReference type="NCBI Taxonomy" id="59490"/>
    <lineage>
        <taxon>Eukaryota</taxon>
        <taxon>Viridiplantae</taxon>
        <taxon>Streptophyta</taxon>
        <taxon>Embryophyta</taxon>
        <taxon>Tracheophyta</taxon>
        <taxon>Spermatophyta</taxon>
        <taxon>Magnoliopsida</taxon>
        <taxon>eudicotyledons</taxon>
        <taxon>Gunneridae</taxon>
        <taxon>Pentapetalae</taxon>
        <taxon>rosids</taxon>
        <taxon>fabids</taxon>
        <taxon>Rosales</taxon>
        <taxon>Rosaceae</taxon>
        <taxon>Rosoideae</taxon>
        <taxon>Rosoideae incertae sedis</taxon>
        <taxon>Rubus</taxon>
    </lineage>
</organism>
<proteinExistence type="predicted"/>
<comment type="caution">
    <text evidence="1">The sequence shown here is derived from an EMBL/GenBank/DDBJ whole genome shotgun (WGS) entry which is preliminary data.</text>
</comment>
<gene>
    <name evidence="1" type="ORF">M0R45_020264</name>
</gene>
<dbReference type="AlphaFoldDB" id="A0AAW1X9W4"/>
<evidence type="ECO:0000313" key="1">
    <source>
        <dbReference type="EMBL" id="KAK9933051.1"/>
    </source>
</evidence>
<sequence length="76" mass="8397">MSNPTAAWCTGLRRHRLGVARGQVRVRADLHGGYVMRSRWPGLGTTTAWVHGDDAGAGLLGRRRQWSGTVKRVMQV</sequence>
<evidence type="ECO:0008006" key="3">
    <source>
        <dbReference type="Google" id="ProtNLM"/>
    </source>
</evidence>
<protein>
    <recommendedName>
        <fullName evidence="3">MHC class I antigen</fullName>
    </recommendedName>
</protein>
<dbReference type="Proteomes" id="UP001457282">
    <property type="component" value="Unassembled WGS sequence"/>
</dbReference>
<name>A0AAW1X9W4_RUBAR</name>
<keyword evidence="2" id="KW-1185">Reference proteome</keyword>
<reference evidence="1 2" key="1">
    <citation type="journal article" date="2023" name="G3 (Bethesda)">
        <title>A chromosome-length genome assembly and annotation of blackberry (Rubus argutus, cv. 'Hillquist').</title>
        <authorList>
            <person name="Bruna T."/>
            <person name="Aryal R."/>
            <person name="Dudchenko O."/>
            <person name="Sargent D.J."/>
            <person name="Mead D."/>
            <person name="Buti M."/>
            <person name="Cavallini A."/>
            <person name="Hytonen T."/>
            <person name="Andres J."/>
            <person name="Pham M."/>
            <person name="Weisz D."/>
            <person name="Mascagni F."/>
            <person name="Usai G."/>
            <person name="Natali L."/>
            <person name="Bassil N."/>
            <person name="Fernandez G.E."/>
            <person name="Lomsadze A."/>
            <person name="Armour M."/>
            <person name="Olukolu B."/>
            <person name="Poorten T."/>
            <person name="Britton C."/>
            <person name="Davik J."/>
            <person name="Ashrafi H."/>
            <person name="Aiden E.L."/>
            <person name="Borodovsky M."/>
            <person name="Worthington M."/>
        </authorList>
    </citation>
    <scope>NUCLEOTIDE SEQUENCE [LARGE SCALE GENOMIC DNA]</scope>
    <source>
        <strain evidence="1">PI 553951</strain>
    </source>
</reference>
<evidence type="ECO:0000313" key="2">
    <source>
        <dbReference type="Proteomes" id="UP001457282"/>
    </source>
</evidence>
<dbReference type="EMBL" id="JBEDUW010000004">
    <property type="protein sequence ID" value="KAK9933051.1"/>
    <property type="molecule type" value="Genomic_DNA"/>
</dbReference>
<accession>A0AAW1X9W4</accession>